<evidence type="ECO:0000256" key="1">
    <source>
        <dbReference type="SAM" id="SignalP"/>
    </source>
</evidence>
<dbReference type="PANTHER" id="PTHR38593:SF1">
    <property type="entry name" value="BLR2558 PROTEIN"/>
    <property type="match status" value="1"/>
</dbReference>
<reference evidence="3 4" key="1">
    <citation type="submission" date="2020-07" db="EMBL/GenBank/DDBJ databases">
        <title>Genomic Encyclopedia of Type Strains, Phase IV (KMG-V): Genome sequencing to study the core and pangenomes of soil and plant-associated prokaryotes.</title>
        <authorList>
            <person name="Whitman W."/>
        </authorList>
    </citation>
    <scope>NUCLEOTIDE SEQUENCE [LARGE SCALE GENOMIC DNA]</scope>
    <source>
        <strain evidence="3 4">M8UP22</strain>
    </source>
</reference>
<evidence type="ECO:0000313" key="4">
    <source>
        <dbReference type="Proteomes" id="UP000564385"/>
    </source>
</evidence>
<name>A0A852VDE8_9BACT</name>
<feature type="chain" id="PRO_5032347089" evidence="1">
    <location>
        <begin position="27"/>
        <end position="171"/>
    </location>
</feature>
<dbReference type="PANTHER" id="PTHR38593">
    <property type="entry name" value="BLR2558 PROTEIN"/>
    <property type="match status" value="1"/>
</dbReference>
<gene>
    <name evidence="3" type="ORF">HDF08_003005</name>
</gene>
<dbReference type="Pfam" id="PF13628">
    <property type="entry name" value="DUF4142"/>
    <property type="match status" value="1"/>
</dbReference>
<dbReference type="InterPro" id="IPR025419">
    <property type="entry name" value="DUF4142"/>
</dbReference>
<sequence>MMKQSLAALCLPAALFAFTSAGQLLAQSTASDTDKAFVAKVSQGGRYEVEASKIALQKAVAQDVKDLATSEVHDHELVNSELKRISAAEKVLIAPVLNSEFQQKLDHLKTLSAADFDQTYLSEMAVIHDKDEKLFAQEAIDGSSEYKAFAAKTDLIVKRHIGALHGTDKTN</sequence>
<feature type="domain" description="DUF4142" evidence="2">
    <location>
        <begin position="33"/>
        <end position="162"/>
    </location>
</feature>
<keyword evidence="1" id="KW-0732">Signal</keyword>
<dbReference type="EMBL" id="JACCCU010000002">
    <property type="protein sequence ID" value="NYF90903.1"/>
    <property type="molecule type" value="Genomic_DNA"/>
</dbReference>
<dbReference type="Proteomes" id="UP000564385">
    <property type="component" value="Unassembled WGS sequence"/>
</dbReference>
<dbReference type="InterPro" id="IPR012347">
    <property type="entry name" value="Ferritin-like"/>
</dbReference>
<comment type="caution">
    <text evidence="3">The sequence shown here is derived from an EMBL/GenBank/DDBJ whole genome shotgun (WGS) entry which is preliminary data.</text>
</comment>
<proteinExistence type="predicted"/>
<accession>A0A852VDE8</accession>
<dbReference type="AlphaFoldDB" id="A0A852VDE8"/>
<organism evidence="3 4">
    <name type="scientific">Tunturiibacter lichenicola</name>
    <dbReference type="NCBI Taxonomy" id="2051959"/>
    <lineage>
        <taxon>Bacteria</taxon>
        <taxon>Pseudomonadati</taxon>
        <taxon>Acidobacteriota</taxon>
        <taxon>Terriglobia</taxon>
        <taxon>Terriglobales</taxon>
        <taxon>Acidobacteriaceae</taxon>
        <taxon>Tunturiibacter</taxon>
    </lineage>
</organism>
<protein>
    <submittedName>
        <fullName evidence="3">Membrane protein</fullName>
    </submittedName>
</protein>
<evidence type="ECO:0000259" key="2">
    <source>
        <dbReference type="Pfam" id="PF13628"/>
    </source>
</evidence>
<feature type="signal peptide" evidence="1">
    <location>
        <begin position="1"/>
        <end position="26"/>
    </location>
</feature>
<dbReference type="Gene3D" id="1.20.1260.10">
    <property type="match status" value="1"/>
</dbReference>
<evidence type="ECO:0000313" key="3">
    <source>
        <dbReference type="EMBL" id="NYF90903.1"/>
    </source>
</evidence>